<dbReference type="InterPro" id="IPR002083">
    <property type="entry name" value="MATH/TRAF_dom"/>
</dbReference>
<name>V4T8V4_CITCL</name>
<organism evidence="2 3">
    <name type="scientific">Citrus clementina</name>
    <name type="common">Clementine</name>
    <name type="synonym">Citrus deliciosa x Citrus sinensis</name>
    <dbReference type="NCBI Taxonomy" id="85681"/>
    <lineage>
        <taxon>Eukaryota</taxon>
        <taxon>Viridiplantae</taxon>
        <taxon>Streptophyta</taxon>
        <taxon>Embryophyta</taxon>
        <taxon>Tracheophyta</taxon>
        <taxon>Spermatophyta</taxon>
        <taxon>Magnoliopsida</taxon>
        <taxon>eudicotyledons</taxon>
        <taxon>Gunneridae</taxon>
        <taxon>Pentapetalae</taxon>
        <taxon>rosids</taxon>
        <taxon>malvids</taxon>
        <taxon>Sapindales</taxon>
        <taxon>Rutaceae</taxon>
        <taxon>Aurantioideae</taxon>
        <taxon>Citrus</taxon>
    </lineage>
</organism>
<evidence type="ECO:0000259" key="1">
    <source>
        <dbReference type="PROSITE" id="PS50144"/>
    </source>
</evidence>
<dbReference type="EMBL" id="KI536799">
    <property type="protein sequence ID" value="ESR46011.1"/>
    <property type="molecule type" value="Genomic_DNA"/>
</dbReference>
<dbReference type="InParanoid" id="V4T8V4"/>
<dbReference type="CDD" id="cd00121">
    <property type="entry name" value="MATH"/>
    <property type="match status" value="2"/>
</dbReference>
<dbReference type="Gramene" id="ESR46011">
    <property type="protein sequence ID" value="ESR46011"/>
    <property type="gene ID" value="CICLE_v10003234mg"/>
</dbReference>
<protein>
    <recommendedName>
        <fullName evidence="1">MATH domain-containing protein</fullName>
    </recommendedName>
</protein>
<evidence type="ECO:0000313" key="3">
    <source>
        <dbReference type="Proteomes" id="UP000030687"/>
    </source>
</evidence>
<gene>
    <name evidence="2" type="ORF">CICLE_v10003234mg</name>
</gene>
<accession>V4T8V4</accession>
<feature type="domain" description="MATH" evidence="1">
    <location>
        <begin position="114"/>
        <end position="254"/>
    </location>
</feature>
<dbReference type="PANTHER" id="PTHR46162:SF2">
    <property type="entry name" value="ANKYRIN REPEAT-CONTAINING PROTEIN-RELATED"/>
    <property type="match status" value="1"/>
</dbReference>
<reference evidence="2 3" key="1">
    <citation type="submission" date="2013-10" db="EMBL/GenBank/DDBJ databases">
        <authorList>
            <consortium name="International Citrus Genome Consortium"/>
            <person name="Jenkins J."/>
            <person name="Schmutz J."/>
            <person name="Prochnik S."/>
            <person name="Rokhsar D."/>
            <person name="Gmitter F."/>
            <person name="Ollitrault P."/>
            <person name="Machado M."/>
            <person name="Talon M."/>
            <person name="Wincker P."/>
            <person name="Jaillon O."/>
            <person name="Morgante M."/>
        </authorList>
    </citation>
    <scope>NUCLEOTIDE SEQUENCE</scope>
    <source>
        <strain evidence="3">cv. Clemenules</strain>
    </source>
</reference>
<dbReference type="STRING" id="85681.V4T8V4"/>
<dbReference type="PROSITE" id="PS50144">
    <property type="entry name" value="MATH"/>
    <property type="match status" value="1"/>
</dbReference>
<dbReference type="Pfam" id="PF22486">
    <property type="entry name" value="MATH_2"/>
    <property type="match status" value="2"/>
</dbReference>
<keyword evidence="3" id="KW-1185">Reference proteome</keyword>
<dbReference type="Gene3D" id="2.60.210.10">
    <property type="entry name" value="Apoptosis, Tumor Necrosis Factor Receptor Associated Protein 2, Chain A"/>
    <property type="match status" value="2"/>
</dbReference>
<dbReference type="KEGG" id="cic:CICLE_v10003234mg"/>
<dbReference type="PANTHER" id="PTHR46162">
    <property type="entry name" value="TRAF-LIKE FAMILY PROTEIN"/>
    <property type="match status" value="1"/>
</dbReference>
<dbReference type="AlphaFoldDB" id="V4T8V4"/>
<dbReference type="eggNOG" id="KOG1987">
    <property type="taxonomic scope" value="Eukaryota"/>
</dbReference>
<sequence length="263" mass="29870">IARYTSLPPAHFIVKIKSFSLLAEKAEEEYESGEFEVGGYKCSFTLDWEVSAVFRLFLLNQNQENYCVVQDIMGKERRFNGLKHVWGFDKFIPLRAFNDASNGYLVEDTCVFEAEVLVKERNKFKEISISCKCISKIENFSKLDAGYEESQEDRATPMGAGPDAGDYLSLFLVFGDSTVRSTVKVYAEFTFRILDQNSNNVYNENDSFSLGSRERFHAPGDNKWGWSRFVSLSKLNDPENGSLVNDVCVVEAEITVLRISEAL</sequence>
<dbReference type="InterPro" id="IPR008974">
    <property type="entry name" value="TRAF-like"/>
</dbReference>
<feature type="non-terminal residue" evidence="2">
    <location>
        <position position="1"/>
    </location>
</feature>
<dbReference type="SUPFAM" id="SSF49599">
    <property type="entry name" value="TRAF domain-like"/>
    <property type="match status" value="2"/>
</dbReference>
<dbReference type="Proteomes" id="UP000030687">
    <property type="component" value="Unassembled WGS sequence"/>
</dbReference>
<evidence type="ECO:0000313" key="2">
    <source>
        <dbReference type="EMBL" id="ESR46011.1"/>
    </source>
</evidence>
<proteinExistence type="predicted"/>